<evidence type="ECO:0000256" key="1">
    <source>
        <dbReference type="ARBA" id="ARBA00010617"/>
    </source>
</evidence>
<dbReference type="GO" id="GO:0005506">
    <property type="term" value="F:iron ion binding"/>
    <property type="evidence" value="ECO:0007669"/>
    <property type="project" value="InterPro"/>
</dbReference>
<protein>
    <submittedName>
        <fullName evidence="3">Cytochrome P450</fullName>
    </submittedName>
</protein>
<dbReference type="EMBL" id="VANP01000001">
    <property type="protein sequence ID" value="TLP66303.1"/>
    <property type="molecule type" value="Genomic_DNA"/>
</dbReference>
<dbReference type="GO" id="GO:0004497">
    <property type="term" value="F:monooxygenase activity"/>
    <property type="evidence" value="ECO:0007669"/>
    <property type="project" value="InterPro"/>
</dbReference>
<dbReference type="PANTHER" id="PTHR46696:SF1">
    <property type="entry name" value="CYTOCHROME P450 YJIB-RELATED"/>
    <property type="match status" value="1"/>
</dbReference>
<dbReference type="PRINTS" id="PR00359">
    <property type="entry name" value="BP450"/>
</dbReference>
<dbReference type="GO" id="GO:0020037">
    <property type="term" value="F:heme binding"/>
    <property type="evidence" value="ECO:0007669"/>
    <property type="project" value="InterPro"/>
</dbReference>
<organism evidence="3 4">
    <name type="scientific">Microbispora triticiradicis</name>
    <dbReference type="NCBI Taxonomy" id="2200763"/>
    <lineage>
        <taxon>Bacteria</taxon>
        <taxon>Bacillati</taxon>
        <taxon>Actinomycetota</taxon>
        <taxon>Actinomycetes</taxon>
        <taxon>Streptosporangiales</taxon>
        <taxon>Streptosporangiaceae</taxon>
        <taxon>Microbispora</taxon>
    </lineage>
</organism>
<dbReference type="PANTHER" id="PTHR46696">
    <property type="entry name" value="P450, PUTATIVE (EUROFUNG)-RELATED"/>
    <property type="match status" value="1"/>
</dbReference>
<dbReference type="InterPro" id="IPR002397">
    <property type="entry name" value="Cyt_P450_B"/>
</dbReference>
<dbReference type="AlphaFoldDB" id="A0A5R8ZKI3"/>
<dbReference type="SUPFAM" id="SSF48264">
    <property type="entry name" value="Cytochrome P450"/>
    <property type="match status" value="1"/>
</dbReference>
<comment type="caution">
    <text evidence="3">The sequence shown here is derived from an EMBL/GenBank/DDBJ whole genome shotgun (WGS) entry which is preliminary data.</text>
</comment>
<dbReference type="GO" id="GO:0016705">
    <property type="term" value="F:oxidoreductase activity, acting on paired donors, with incorporation or reduction of molecular oxygen"/>
    <property type="evidence" value="ECO:0007669"/>
    <property type="project" value="InterPro"/>
</dbReference>
<evidence type="ECO:0000313" key="3">
    <source>
        <dbReference type="EMBL" id="TLP66303.1"/>
    </source>
</evidence>
<dbReference type="InterPro" id="IPR036396">
    <property type="entry name" value="Cyt_P450_sf"/>
</dbReference>
<evidence type="ECO:0000256" key="2">
    <source>
        <dbReference type="SAM" id="MobiDB-lite"/>
    </source>
</evidence>
<dbReference type="InterPro" id="IPR001128">
    <property type="entry name" value="Cyt_P450"/>
</dbReference>
<dbReference type="OrthoDB" id="4133219at2"/>
<proteinExistence type="inferred from homology"/>
<evidence type="ECO:0000313" key="4">
    <source>
        <dbReference type="Proteomes" id="UP000309033"/>
    </source>
</evidence>
<feature type="region of interest" description="Disordered" evidence="2">
    <location>
        <begin position="419"/>
        <end position="450"/>
    </location>
</feature>
<keyword evidence="4" id="KW-1185">Reference proteome</keyword>
<dbReference type="Gene3D" id="1.10.630.10">
    <property type="entry name" value="Cytochrome P450"/>
    <property type="match status" value="1"/>
</dbReference>
<gene>
    <name evidence="3" type="ORF">FED44_02035</name>
</gene>
<comment type="similarity">
    <text evidence="1">Belongs to the cytochrome P450 family.</text>
</comment>
<dbReference type="Proteomes" id="UP000309033">
    <property type="component" value="Unassembled WGS sequence"/>
</dbReference>
<dbReference type="Pfam" id="PF00067">
    <property type="entry name" value="p450"/>
    <property type="match status" value="1"/>
</dbReference>
<name>A0A5R8ZKI3_9ACTN</name>
<reference evidence="3" key="1">
    <citation type="submission" date="2019-05" db="EMBL/GenBank/DDBJ databases">
        <title>Isolation, diversity and antifungal activity of Actinobacteria from wheat.</title>
        <authorList>
            <person name="Yu B."/>
        </authorList>
    </citation>
    <scope>NUCLEOTIDE SEQUENCE [LARGE SCALE GENOMIC DNA]</scope>
    <source>
        <strain evidence="3">NEAU-HEGS1-5</strain>
    </source>
</reference>
<accession>A0A5R8ZKI3</accession>
<sequence>MTPDIWPAPTAEDLSSLPLESLLTREYETNPAHVHERLRAAYGPVAPIELHGVPVWFAFGYDEVRYIMQNPDELWSKHVGNWRAFAEGRIPADWPLIPLLSADNSGFHDGDRHRRLRGAWIAGLLEFQEPGGEHTQKLERAIMRHCDDLIGVMTEGMPTGWADLAAQYGRPLPLLVANHLLGVTIEAGEEMVMDQWRLLDGPDAAGAYQRLNAALLELATLKRHQPGHDLPSAMFAADPALTPEEVARELFMLSGFLDFTGSLICNVLLEAVGNPDLRTSVSSGQIEELVNRVALLNPALANLTFRYARASVKLGRFTIAAGDPVMLSISGAHADPLFASALNRNTVRSTRAHLAWGAGPHRCPSQRLATQMCTIAVRRLLDRFSVLTPATPLNQLPWRPSPFIRALRSLHVRFEVNPNAVPVSRPGPATAAQEPPPEETNAGEWRPSSRSGFWTFLRKLRRGQ</sequence>